<dbReference type="InterPro" id="IPR008912">
    <property type="entry name" value="Uncharacterised_CoxE"/>
</dbReference>
<evidence type="ECO:0000259" key="1">
    <source>
        <dbReference type="SMART" id="SM00327"/>
    </source>
</evidence>
<dbReference type="Gene3D" id="3.40.50.410">
    <property type="entry name" value="von Willebrand factor, type A domain"/>
    <property type="match status" value="1"/>
</dbReference>
<dbReference type="SMART" id="SM00327">
    <property type="entry name" value="VWA"/>
    <property type="match status" value="1"/>
</dbReference>
<dbReference type="SUPFAM" id="SSF53300">
    <property type="entry name" value="vWA-like"/>
    <property type="match status" value="1"/>
</dbReference>
<keyword evidence="3" id="KW-1185">Reference proteome</keyword>
<dbReference type="InterPro" id="IPR002035">
    <property type="entry name" value="VWF_A"/>
</dbReference>
<dbReference type="PANTHER" id="PTHR30634">
    <property type="entry name" value="OUTER MEMBRANE LOLAB LIPOPROTEIN INSERTION APPARATUS"/>
    <property type="match status" value="1"/>
</dbReference>
<protein>
    <submittedName>
        <fullName evidence="2">VWA domain containing CoxE-like protein</fullName>
    </submittedName>
</protein>
<dbReference type="RefSeq" id="WP_090310030.1">
    <property type="nucleotide sequence ID" value="NZ_FNZE01000006.1"/>
</dbReference>
<sequence>MTDSIVRRRWRLILGAEAEAALGGEQGGASVLDDGDQRRDAALEYLYGREFERREGGAEDADRYGGIGRPDPGAVRWLGEVRKLFPRSAAEVLQRDALDRYRMSGLLADPQVLAQATPSIELVQTLMALRERLPAVVHAEALRLIRRVVEQLEAKLAPRMRAAFAPKRRRHGRGGRPRLADLDWARTLRHNLPHYQLETEELVLERLFFHPREERRLPWHLWLLVDQSGSMSESVIHCAVMAGIFARLSAVRTRLLLFADEVVDASSQLQAPERLLMGAQIGGGTNIGAALAAAFAQVEVPRRSVVVLISDLYEGHDAARVLGEAARLVGSGVQVLALAALDRRAHPDYDRAMAEQLVARGVQMAAMTPDHLVDWLANTMQGR</sequence>
<dbReference type="InterPro" id="IPR036465">
    <property type="entry name" value="vWFA_dom_sf"/>
</dbReference>
<dbReference type="Proteomes" id="UP000242930">
    <property type="component" value="Unassembled WGS sequence"/>
</dbReference>
<dbReference type="InterPro" id="IPR050458">
    <property type="entry name" value="LolB"/>
</dbReference>
<name>A0A1H6X4K9_9PSED</name>
<dbReference type="PANTHER" id="PTHR30634:SF16">
    <property type="entry name" value="OUTER-MEMBRANE LIPOPROTEIN LOLB"/>
    <property type="match status" value="1"/>
</dbReference>
<organism evidence="2 3">
    <name type="scientific">Pseudomonas linyingensis</name>
    <dbReference type="NCBI Taxonomy" id="915471"/>
    <lineage>
        <taxon>Bacteria</taxon>
        <taxon>Pseudomonadati</taxon>
        <taxon>Pseudomonadota</taxon>
        <taxon>Gammaproteobacteria</taxon>
        <taxon>Pseudomonadales</taxon>
        <taxon>Pseudomonadaceae</taxon>
        <taxon>Pseudomonas</taxon>
    </lineage>
</organism>
<dbReference type="Pfam" id="PF05762">
    <property type="entry name" value="VWA_CoxE"/>
    <property type="match status" value="1"/>
</dbReference>
<dbReference type="AlphaFoldDB" id="A0A1H6X4K9"/>
<reference evidence="3" key="1">
    <citation type="submission" date="2016-10" db="EMBL/GenBank/DDBJ databases">
        <authorList>
            <person name="Varghese N."/>
            <person name="Submissions S."/>
        </authorList>
    </citation>
    <scope>NUCLEOTIDE SEQUENCE [LARGE SCALE GENOMIC DNA]</scope>
    <source>
        <strain evidence="3">LMG 25967</strain>
    </source>
</reference>
<gene>
    <name evidence="2" type="ORF">SAMN05216201_10642</name>
</gene>
<dbReference type="EMBL" id="FNZE01000006">
    <property type="protein sequence ID" value="SEJ23998.1"/>
    <property type="molecule type" value="Genomic_DNA"/>
</dbReference>
<accession>A0A1H6X4K9</accession>
<dbReference type="OrthoDB" id="9789979at2"/>
<evidence type="ECO:0000313" key="2">
    <source>
        <dbReference type="EMBL" id="SEJ23998.1"/>
    </source>
</evidence>
<proteinExistence type="predicted"/>
<evidence type="ECO:0000313" key="3">
    <source>
        <dbReference type="Proteomes" id="UP000242930"/>
    </source>
</evidence>
<feature type="domain" description="VWFA" evidence="1">
    <location>
        <begin position="218"/>
        <end position="377"/>
    </location>
</feature>
<dbReference type="STRING" id="915471.SAMN05216201_10642"/>